<dbReference type="InterPro" id="IPR000073">
    <property type="entry name" value="AB_hydrolase_1"/>
</dbReference>
<dbReference type="GeneID" id="96005255"/>
<evidence type="ECO:0000313" key="4">
    <source>
        <dbReference type="Proteomes" id="UP000803884"/>
    </source>
</evidence>
<reference evidence="3 4" key="1">
    <citation type="journal article" date="2020" name="Microbiol. Resour. Announc.">
        <title>Draft Genome Sequence of a Cladosporium Species Isolated from the Mesophotic Ascidian Didemnum maculosum.</title>
        <authorList>
            <person name="Gioti A."/>
            <person name="Siaperas R."/>
            <person name="Nikolaivits E."/>
            <person name="Le Goff G."/>
            <person name="Ouazzani J."/>
            <person name="Kotoulas G."/>
            <person name="Topakas E."/>
        </authorList>
    </citation>
    <scope>NUCLEOTIDE SEQUENCE [LARGE SCALE GENOMIC DNA]</scope>
    <source>
        <strain evidence="3 4">TM138-S3</strain>
    </source>
</reference>
<evidence type="ECO:0000256" key="1">
    <source>
        <dbReference type="SAM" id="MobiDB-lite"/>
    </source>
</evidence>
<dbReference type="SUPFAM" id="SSF53474">
    <property type="entry name" value="alpha/beta-Hydrolases"/>
    <property type="match status" value="1"/>
</dbReference>
<name>A0AB34KRE0_9PEZI</name>
<comment type="caution">
    <text evidence="3">The sequence shown here is derived from an EMBL/GenBank/DDBJ whole genome shotgun (WGS) entry which is preliminary data.</text>
</comment>
<gene>
    <name evidence="3" type="ORF">WHR41_03811</name>
</gene>
<dbReference type="Pfam" id="PF00561">
    <property type="entry name" value="Abhydrolase_1"/>
    <property type="match status" value="1"/>
</dbReference>
<accession>A0AB34KRE0</accession>
<dbReference type="Gene3D" id="3.40.50.1820">
    <property type="entry name" value="alpha/beta hydrolase"/>
    <property type="match status" value="1"/>
</dbReference>
<evidence type="ECO:0000259" key="2">
    <source>
        <dbReference type="Pfam" id="PF00561"/>
    </source>
</evidence>
<sequence length="405" mass="43232">MSLQTLTSNLNLRDTKTLLALAALPPATYYLISSIRQLTTHNKPPAPRIHRSPLSDPEPATLPPYPPNALPGARDIPTPHGSIRAYEWGPATGRKVLFVHGISTPCIALAGLAQALVQQQGCRVLLFDLFGRGYSDCPPAAQDSALWASQIAFVLGSSELEWWGEGFVVVGYSLGGGIAADWASWFPRTVRGLVLVAPAGLLRAGRVAWWSRFVYGGFLPRGLVERIVGRRLRGGSGGRQPEETKVGVVQSAEAEVPEKGEEEAIGGGGRGEGLFPGRPVFSVADVVDWQVDAHPGFVPAFISSIQNSPISGQQERWRLVGSRLDRQRLNSGDDVAAKEGMTAGKVLLMLGKDDSIIVADEIGPDAEEALGKENVEVRVLDGGHDLPVANADGCAKAIGDFWDSI</sequence>
<dbReference type="EMBL" id="JAAQHG020000010">
    <property type="protein sequence ID" value="KAL1587400.1"/>
    <property type="molecule type" value="Genomic_DNA"/>
</dbReference>
<dbReference type="InterPro" id="IPR050266">
    <property type="entry name" value="AB_hydrolase_sf"/>
</dbReference>
<feature type="region of interest" description="Disordered" evidence="1">
    <location>
        <begin position="42"/>
        <end position="63"/>
    </location>
</feature>
<keyword evidence="4" id="KW-1185">Reference proteome</keyword>
<feature type="domain" description="AB hydrolase-1" evidence="2">
    <location>
        <begin position="96"/>
        <end position="385"/>
    </location>
</feature>
<proteinExistence type="predicted"/>
<organism evidence="3 4">
    <name type="scientific">Cladosporium halotolerans</name>
    <dbReference type="NCBI Taxonomy" id="1052096"/>
    <lineage>
        <taxon>Eukaryota</taxon>
        <taxon>Fungi</taxon>
        <taxon>Dikarya</taxon>
        <taxon>Ascomycota</taxon>
        <taxon>Pezizomycotina</taxon>
        <taxon>Dothideomycetes</taxon>
        <taxon>Dothideomycetidae</taxon>
        <taxon>Cladosporiales</taxon>
        <taxon>Cladosporiaceae</taxon>
        <taxon>Cladosporium</taxon>
    </lineage>
</organism>
<dbReference type="PANTHER" id="PTHR43798">
    <property type="entry name" value="MONOACYLGLYCEROL LIPASE"/>
    <property type="match status" value="1"/>
</dbReference>
<dbReference type="PRINTS" id="PR00111">
    <property type="entry name" value="ABHYDROLASE"/>
</dbReference>
<dbReference type="InterPro" id="IPR029058">
    <property type="entry name" value="AB_hydrolase_fold"/>
</dbReference>
<dbReference type="Proteomes" id="UP000803884">
    <property type="component" value="Unassembled WGS sequence"/>
</dbReference>
<dbReference type="GO" id="GO:0016020">
    <property type="term" value="C:membrane"/>
    <property type="evidence" value="ECO:0007669"/>
    <property type="project" value="TreeGrafter"/>
</dbReference>
<protein>
    <recommendedName>
        <fullName evidence="2">AB hydrolase-1 domain-containing protein</fullName>
    </recommendedName>
</protein>
<dbReference type="AlphaFoldDB" id="A0AB34KRE0"/>
<dbReference type="RefSeq" id="XP_069230505.1">
    <property type="nucleotide sequence ID" value="XM_069372417.1"/>
</dbReference>
<dbReference type="PANTHER" id="PTHR43798:SF33">
    <property type="entry name" value="HYDROLASE, PUTATIVE (AFU_ORTHOLOGUE AFUA_2G14860)-RELATED"/>
    <property type="match status" value="1"/>
</dbReference>
<evidence type="ECO:0000313" key="3">
    <source>
        <dbReference type="EMBL" id="KAL1587400.1"/>
    </source>
</evidence>